<evidence type="ECO:0000256" key="2">
    <source>
        <dbReference type="ARBA" id="ARBA00022840"/>
    </source>
</evidence>
<organism evidence="5 6">
    <name type="scientific">Hondaea fermentalgiana</name>
    <dbReference type="NCBI Taxonomy" id="2315210"/>
    <lineage>
        <taxon>Eukaryota</taxon>
        <taxon>Sar</taxon>
        <taxon>Stramenopiles</taxon>
        <taxon>Bigyra</taxon>
        <taxon>Labyrinthulomycetes</taxon>
        <taxon>Thraustochytrida</taxon>
        <taxon>Thraustochytriidae</taxon>
        <taxon>Hondaea</taxon>
    </lineage>
</organism>
<reference evidence="5 6" key="1">
    <citation type="submission" date="2017-12" db="EMBL/GenBank/DDBJ databases">
        <title>Sequencing, de novo assembly and annotation of complete genome of a new Thraustochytrid species, strain FCC1311.</title>
        <authorList>
            <person name="Sedici K."/>
            <person name="Godart F."/>
            <person name="Aiese Cigliano R."/>
            <person name="Sanseverino W."/>
            <person name="Barakat M."/>
            <person name="Ortet P."/>
            <person name="Marechal E."/>
            <person name="Cagnac O."/>
            <person name="Amato A."/>
        </authorList>
    </citation>
    <scope>NUCLEOTIDE SEQUENCE [LARGE SCALE GENOMIC DNA]</scope>
</reference>
<dbReference type="Gene3D" id="3.40.50.300">
    <property type="entry name" value="P-loop containing nucleotide triphosphate hydrolases"/>
    <property type="match status" value="1"/>
</dbReference>
<protein>
    <submittedName>
        <fullName evidence="5">Adenylate cyclase type 10</fullName>
    </submittedName>
</protein>
<accession>A0A2R5GKA5</accession>
<feature type="compositionally biased region" description="Basic residues" evidence="3">
    <location>
        <begin position="1"/>
        <end position="17"/>
    </location>
</feature>
<evidence type="ECO:0000259" key="4">
    <source>
        <dbReference type="PROSITE" id="PS50125"/>
    </source>
</evidence>
<sequence length="1114" mass="123851">MLSKLRKTGAAARKRRSIGSQASEKSRGMDPKQLAKLEHTFESQGDDDSTDDANVKSFVSTMSQPLTQGEVAFLCKSARLYVQRYANDEGPRVNARQGVVLFVDISGFTRMGITLRDKLSPVTAVERFSRNAVDIITSWTSIVERYGGDVVKYAGDALLCTWLVPSAEDRRAAEFARSKAQRLAESEGRAASLQSDPEQAATLEQLMRLANRAALDMLKHPQNENLKITLHGGIGVGTLQNIFLCDGTGSLRWNLVTGQAVNDASALMEISARGEVSVANDAAFAENGECWTITAQSVHSKDVMHFAQSPEDYSSLRPQSFMPIFFGASPVAPPSLPMRPRGTRARHIPKEINATLAHNRAVAVSAAVAAAVQRGPSLDPRAVRAFIPLALRGRINRYAFQGGELRWCATMFVSIPDVKVGPEQDEVGDLVGLHNFNDIFLNVSRLIHNSNGEVRDLLYDDKGIVFIAVFGAYRRLENSELWLMRAARAIRRQIPKCAIGAAAGLCFAGLCGSNRRHDFMVMGSSVNEAARLMGGAVGRSSETEGCIIVDDKIHDSTDRYYVYETCVVHKEKATYTEKFVGNILRKRRHNTRRGTLTDMPHSTQVGRSVCEGLIQNFVEINSDSLALMTIEGGPGLGKTTMANWMRKTLQYPLLFTHANAGTMDEPFAALRRLVERALEINRDMENSGDLFARLDEIEADFDISRERLAFLLPFVARAIGVEDEADAAEGDATAATNNAKAKPRGTLRRTSSWASFSSLQSNNNIDMEDLHRVYDLLLDVFRIMRGEEKTLLVIIEDAVWLDPASRRLLLEMCERKDETGSLVLAMTFRSDSDADKVSGEWQACVAEMCKAVGKQTKIKLEPFSRDATRALITQILEQRGLEPSIGPLRRASVFMMKSSSPSTSKIFSIHDDVADLVYRKTEGNPGAIVEKTNMLFDKACVTLNKNREVVFSSEKKRELAEQSSAQSVLELFLDRFDQLDEEEQAVIKVAACIGMAQGHSDAIQFDSKVVRRIFEVEARSNPRRALGRQQIELILTELAKKGFLQHKEEARSRKSKRRMWEFVSPSALRAVLDIVPHDRRRKIQMLVEKNERTTYPYEPIPYDPIERLDAAGLS</sequence>
<dbReference type="InterPro" id="IPR029787">
    <property type="entry name" value="Nucleotide_cyclase"/>
</dbReference>
<keyword evidence="1" id="KW-0547">Nucleotide-binding</keyword>
<proteinExistence type="predicted"/>
<dbReference type="InterPro" id="IPR027417">
    <property type="entry name" value="P-loop_NTPase"/>
</dbReference>
<dbReference type="Gene3D" id="3.30.70.1230">
    <property type="entry name" value="Nucleotide cyclase"/>
    <property type="match status" value="2"/>
</dbReference>
<dbReference type="PROSITE" id="PS50125">
    <property type="entry name" value="GUANYLATE_CYCLASE_2"/>
    <property type="match status" value="1"/>
</dbReference>
<dbReference type="CDD" id="cd07302">
    <property type="entry name" value="CHD"/>
    <property type="match status" value="1"/>
</dbReference>
<feature type="domain" description="Guanylate cyclase" evidence="4">
    <location>
        <begin position="99"/>
        <end position="268"/>
    </location>
</feature>
<dbReference type="GO" id="GO:0009190">
    <property type="term" value="P:cyclic nucleotide biosynthetic process"/>
    <property type="evidence" value="ECO:0007669"/>
    <property type="project" value="InterPro"/>
</dbReference>
<dbReference type="AlphaFoldDB" id="A0A2R5GKA5"/>
<dbReference type="SUPFAM" id="SSF55073">
    <property type="entry name" value="Nucleotide cyclase"/>
    <property type="match status" value="2"/>
</dbReference>
<dbReference type="GO" id="GO:0035556">
    <property type="term" value="P:intracellular signal transduction"/>
    <property type="evidence" value="ECO:0007669"/>
    <property type="project" value="InterPro"/>
</dbReference>
<keyword evidence="2" id="KW-0067">ATP-binding</keyword>
<feature type="region of interest" description="Disordered" evidence="3">
    <location>
        <begin position="1"/>
        <end position="54"/>
    </location>
</feature>
<dbReference type="OrthoDB" id="43783at2759"/>
<keyword evidence="6" id="KW-1185">Reference proteome</keyword>
<dbReference type="SUPFAM" id="SSF52540">
    <property type="entry name" value="P-loop containing nucleoside triphosphate hydrolases"/>
    <property type="match status" value="2"/>
</dbReference>
<evidence type="ECO:0000313" key="5">
    <source>
        <dbReference type="EMBL" id="GBG31342.1"/>
    </source>
</evidence>
<dbReference type="InParanoid" id="A0A2R5GKA5"/>
<dbReference type="InterPro" id="IPR001054">
    <property type="entry name" value="A/G_cyclase"/>
</dbReference>
<evidence type="ECO:0000256" key="3">
    <source>
        <dbReference type="SAM" id="MobiDB-lite"/>
    </source>
</evidence>
<feature type="compositionally biased region" description="Basic and acidic residues" evidence="3">
    <location>
        <begin position="24"/>
        <end position="41"/>
    </location>
</feature>
<evidence type="ECO:0000256" key="1">
    <source>
        <dbReference type="ARBA" id="ARBA00022741"/>
    </source>
</evidence>
<gene>
    <name evidence="5" type="ORF">FCC1311_075662</name>
</gene>
<dbReference type="EMBL" id="BEYU01000095">
    <property type="protein sequence ID" value="GBG31342.1"/>
    <property type="molecule type" value="Genomic_DNA"/>
</dbReference>
<name>A0A2R5GKA5_9STRA</name>
<dbReference type="PANTHER" id="PTHR16305">
    <property type="entry name" value="TESTICULAR SOLUBLE ADENYLYL CYCLASE"/>
    <property type="match status" value="1"/>
</dbReference>
<comment type="caution">
    <text evidence="5">The sequence shown here is derived from an EMBL/GenBank/DDBJ whole genome shotgun (WGS) entry which is preliminary data.</text>
</comment>
<dbReference type="PANTHER" id="PTHR16305:SF28">
    <property type="entry name" value="GUANYLATE CYCLASE DOMAIN-CONTAINING PROTEIN"/>
    <property type="match status" value="1"/>
</dbReference>
<dbReference type="GO" id="GO:0004016">
    <property type="term" value="F:adenylate cyclase activity"/>
    <property type="evidence" value="ECO:0007669"/>
    <property type="project" value="TreeGrafter"/>
</dbReference>
<evidence type="ECO:0000313" key="6">
    <source>
        <dbReference type="Proteomes" id="UP000241890"/>
    </source>
</evidence>
<dbReference type="Proteomes" id="UP000241890">
    <property type="component" value="Unassembled WGS sequence"/>
</dbReference>
<dbReference type="GO" id="GO:0005737">
    <property type="term" value="C:cytoplasm"/>
    <property type="evidence" value="ECO:0007669"/>
    <property type="project" value="TreeGrafter"/>
</dbReference>
<dbReference type="GO" id="GO:0005524">
    <property type="term" value="F:ATP binding"/>
    <property type="evidence" value="ECO:0007669"/>
    <property type="project" value="UniProtKB-KW"/>
</dbReference>